<dbReference type="RefSeq" id="WP_121298085.1">
    <property type="nucleotide sequence ID" value="NZ_QBEW01000068.1"/>
</dbReference>
<evidence type="ECO:0000256" key="2">
    <source>
        <dbReference type="ARBA" id="ARBA00006601"/>
    </source>
</evidence>
<feature type="binding site" evidence="10">
    <location>
        <position position="263"/>
    </location>
    <ligand>
        <name>NAD(+)</name>
        <dbReference type="ChEBI" id="CHEBI:57540"/>
    </ligand>
</feature>
<dbReference type="Gene3D" id="3.40.50.720">
    <property type="entry name" value="NAD(P)-binding Rossmann-like Domain"/>
    <property type="match status" value="2"/>
</dbReference>
<dbReference type="InterPro" id="IPR036220">
    <property type="entry name" value="UDP-Glc/GDP-Man_DH_C_sf"/>
</dbReference>
<feature type="binding site" evidence="10">
    <location>
        <position position="86"/>
    </location>
    <ligand>
        <name>NAD(+)</name>
        <dbReference type="ChEBI" id="CHEBI:57540"/>
    </ligand>
</feature>
<feature type="binding site" evidence="9">
    <location>
        <begin position="249"/>
        <end position="253"/>
    </location>
    <ligand>
        <name>substrate</name>
    </ligand>
</feature>
<gene>
    <name evidence="12" type="ORF">DFR62_0730</name>
</gene>
<dbReference type="PIRSF" id="PIRSF000124">
    <property type="entry name" value="UDPglc_GDPman_dh"/>
    <property type="match status" value="1"/>
</dbReference>
<dbReference type="GO" id="GO:0051287">
    <property type="term" value="F:NAD binding"/>
    <property type="evidence" value="ECO:0007669"/>
    <property type="project" value="InterPro"/>
</dbReference>
<dbReference type="Pfam" id="PF03721">
    <property type="entry name" value="UDPG_MGDP_dh_N"/>
    <property type="match status" value="1"/>
</dbReference>
<dbReference type="GO" id="GO:0003979">
    <property type="term" value="F:UDP-glucose 6-dehydrogenase activity"/>
    <property type="evidence" value="ECO:0007669"/>
    <property type="project" value="UniProtKB-EC"/>
</dbReference>
<dbReference type="GO" id="GO:0000271">
    <property type="term" value="P:polysaccharide biosynthetic process"/>
    <property type="evidence" value="ECO:0007669"/>
    <property type="project" value="InterPro"/>
</dbReference>
<comment type="pathway">
    <text evidence="1">Nucleotide-sugar biosynthesis; UDP-alpha-D-glucuronate biosynthesis; UDP-alpha-D-glucuronate from UDP-alpha-D-glucose: step 1/1.</text>
</comment>
<name>A0A497YHY9_9BACL</name>
<evidence type="ECO:0000256" key="8">
    <source>
        <dbReference type="PIRSR" id="PIRSR500134-1"/>
    </source>
</evidence>
<protein>
    <recommendedName>
        <fullName evidence="3 7">UDP-glucose 6-dehydrogenase</fullName>
        <ecNumber evidence="3 7">1.1.1.22</ecNumber>
    </recommendedName>
</protein>
<feature type="binding site" evidence="9">
    <location>
        <position position="320"/>
    </location>
    <ligand>
        <name>substrate</name>
    </ligand>
</feature>
<dbReference type="SUPFAM" id="SSF52413">
    <property type="entry name" value="UDP-glucose/GDP-mannose dehydrogenase C-terminal domain"/>
    <property type="match status" value="1"/>
</dbReference>
<comment type="catalytic activity">
    <reaction evidence="6 7">
        <text>UDP-alpha-D-glucose + 2 NAD(+) + H2O = UDP-alpha-D-glucuronate + 2 NADH + 3 H(+)</text>
        <dbReference type="Rhea" id="RHEA:23596"/>
        <dbReference type="ChEBI" id="CHEBI:15377"/>
        <dbReference type="ChEBI" id="CHEBI:15378"/>
        <dbReference type="ChEBI" id="CHEBI:57540"/>
        <dbReference type="ChEBI" id="CHEBI:57945"/>
        <dbReference type="ChEBI" id="CHEBI:58052"/>
        <dbReference type="ChEBI" id="CHEBI:58885"/>
        <dbReference type="EC" id="1.1.1.22"/>
    </reaction>
</comment>
<feature type="binding site" evidence="9">
    <location>
        <position position="204"/>
    </location>
    <ligand>
        <name>substrate</name>
    </ligand>
</feature>
<dbReference type="InterPro" id="IPR028357">
    <property type="entry name" value="UDPglc_DH_bac"/>
</dbReference>
<dbReference type="InterPro" id="IPR017476">
    <property type="entry name" value="UDP-Glc/GDP-Man"/>
</dbReference>
<evidence type="ECO:0000256" key="9">
    <source>
        <dbReference type="PIRSR" id="PIRSR500134-2"/>
    </source>
</evidence>
<organism evidence="12 13">
    <name type="scientific">Planococcus citreus</name>
    <dbReference type="NCBI Taxonomy" id="1373"/>
    <lineage>
        <taxon>Bacteria</taxon>
        <taxon>Bacillati</taxon>
        <taxon>Bacillota</taxon>
        <taxon>Bacilli</taxon>
        <taxon>Bacillales</taxon>
        <taxon>Caryophanaceae</taxon>
        <taxon>Planococcus</taxon>
    </lineage>
</organism>
<accession>A0A497YHY9</accession>
<evidence type="ECO:0000256" key="1">
    <source>
        <dbReference type="ARBA" id="ARBA00004701"/>
    </source>
</evidence>
<dbReference type="EC" id="1.1.1.22" evidence="3 7"/>
<dbReference type="Pfam" id="PF00984">
    <property type="entry name" value="UDPG_MGDP_dh"/>
    <property type="match status" value="1"/>
</dbReference>
<dbReference type="UniPathway" id="UPA00038">
    <property type="reaction ID" value="UER00491"/>
</dbReference>
<evidence type="ECO:0000313" key="13">
    <source>
        <dbReference type="Proteomes" id="UP000280791"/>
    </source>
</evidence>
<evidence type="ECO:0000259" key="11">
    <source>
        <dbReference type="SMART" id="SM00984"/>
    </source>
</evidence>
<feature type="binding site" evidence="10">
    <location>
        <position position="35"/>
    </location>
    <ligand>
        <name>NAD(+)</name>
        <dbReference type="ChEBI" id="CHEBI:57540"/>
    </ligand>
</feature>
<dbReference type="NCBIfam" id="TIGR03026">
    <property type="entry name" value="NDP-sugDHase"/>
    <property type="match status" value="1"/>
</dbReference>
<evidence type="ECO:0000313" key="12">
    <source>
        <dbReference type="EMBL" id="RLJ90586.1"/>
    </source>
</evidence>
<dbReference type="EMBL" id="RCCP01000001">
    <property type="protein sequence ID" value="RLJ90586.1"/>
    <property type="molecule type" value="Genomic_DNA"/>
</dbReference>
<sequence length="460" mass="49720">MKISVIGTGYVGLVTGATLADIGHEVMCVDVDVQKVEQMKQAISPIYEPGLGDLMARNIAAKRLNFTSDPQSGFKEAEVIYIAVGTPENEDGSANLTYIEQAAKDIADHIENDIVIVVKSTVPVGTNHKIKQLVEAAVKGRARIAVVSNPEFLKEGSAIQDTFYGDRIVIGSDDEPSARIVEAINEPFGVPVFHTDTRSAEMIKYASNAFLATKISFINEISNICELVGANVENVAAGMGMDSRIGHQFLKAGIGYGGSCFPKDTEALIQIAGNVNYEFELLKGVVNVNRKQQLLLIEKLNACVDSLAGKRVAVLGLAFKPKTDDMRQAASLLIIEELLKQGAEVVTFDPVATEKAKALLNPSIVYANSLEAAVEGSDAALIVTEWDEIKNADLNVFAGMKRPLVIDGRNCFGLEMVKSHAIEYHSIGRPAIFNATNKDFSGVKWSPEAERLVHWGLNTN</sequence>
<evidence type="ECO:0000256" key="5">
    <source>
        <dbReference type="ARBA" id="ARBA00023027"/>
    </source>
</evidence>
<dbReference type="Pfam" id="PF03720">
    <property type="entry name" value="UDPG_MGDP_dh_C"/>
    <property type="match status" value="1"/>
</dbReference>
<feature type="binding site" evidence="9">
    <location>
        <position position="257"/>
    </location>
    <ligand>
        <name>substrate</name>
    </ligand>
</feature>
<feature type="binding site" evidence="10">
    <location>
        <position position="327"/>
    </location>
    <ligand>
        <name>NAD(+)</name>
        <dbReference type="ChEBI" id="CHEBI:57540"/>
    </ligand>
</feature>
<evidence type="ECO:0000256" key="7">
    <source>
        <dbReference type="PIRNR" id="PIRNR000124"/>
    </source>
</evidence>
<comment type="caution">
    <text evidence="12">The sequence shown here is derived from an EMBL/GenBank/DDBJ whole genome shotgun (WGS) entry which is preliminary data.</text>
</comment>
<dbReference type="Proteomes" id="UP000280791">
    <property type="component" value="Unassembled WGS sequence"/>
</dbReference>
<dbReference type="OrthoDB" id="9803238at2"/>
<evidence type="ECO:0000256" key="10">
    <source>
        <dbReference type="PIRSR" id="PIRSR500134-3"/>
    </source>
</evidence>
<dbReference type="PANTHER" id="PTHR43750">
    <property type="entry name" value="UDP-GLUCOSE 6-DEHYDROGENASE TUAD"/>
    <property type="match status" value="1"/>
</dbReference>
<dbReference type="SMART" id="SM00984">
    <property type="entry name" value="UDPG_MGDP_dh_C"/>
    <property type="match status" value="1"/>
</dbReference>
<comment type="similarity">
    <text evidence="2 7">Belongs to the UDP-glucose/GDP-mannose dehydrogenase family.</text>
</comment>
<feature type="binding site" evidence="10">
    <location>
        <position position="155"/>
    </location>
    <ligand>
        <name>NAD(+)</name>
        <dbReference type="ChEBI" id="CHEBI:57540"/>
    </ligand>
</feature>
<keyword evidence="4 7" id="KW-0560">Oxidoreductase</keyword>
<proteinExistence type="inferred from homology"/>
<dbReference type="PIRSF" id="PIRSF500134">
    <property type="entry name" value="UDPglc_DH_bac"/>
    <property type="match status" value="1"/>
</dbReference>
<reference evidence="12 13" key="1">
    <citation type="submission" date="2018-10" db="EMBL/GenBank/DDBJ databases">
        <title>Genomic Encyclopedia of Type Strains, Phase IV (KMG-IV): sequencing the most valuable type-strain genomes for metagenomic binning, comparative biology and taxonomic classification.</title>
        <authorList>
            <person name="Goeker M."/>
        </authorList>
    </citation>
    <scope>NUCLEOTIDE SEQUENCE [LARGE SCALE GENOMIC DNA]</scope>
    <source>
        <strain evidence="12 13">DSM 20549</strain>
    </source>
</reference>
<dbReference type="PANTHER" id="PTHR43750:SF4">
    <property type="entry name" value="UDP-GLUCOSE 6-DEHYDROGENASE YWQF"/>
    <property type="match status" value="1"/>
</dbReference>
<keyword evidence="13" id="KW-1185">Reference proteome</keyword>
<feature type="binding site" evidence="10">
    <location>
        <position position="30"/>
    </location>
    <ligand>
        <name>NAD(+)</name>
        <dbReference type="ChEBI" id="CHEBI:57540"/>
    </ligand>
</feature>
<feature type="binding site" evidence="9">
    <location>
        <begin position="152"/>
        <end position="155"/>
    </location>
    <ligand>
        <name>substrate</name>
    </ligand>
</feature>
<dbReference type="InterPro" id="IPR008927">
    <property type="entry name" value="6-PGluconate_DH-like_C_sf"/>
</dbReference>
<feature type="domain" description="UDP-glucose/GDP-mannose dehydrogenase C-terminal" evidence="11">
    <location>
        <begin position="313"/>
        <end position="414"/>
    </location>
</feature>
<dbReference type="GO" id="GO:0006065">
    <property type="term" value="P:UDP-glucuronate biosynthetic process"/>
    <property type="evidence" value="ECO:0007669"/>
    <property type="project" value="UniProtKB-UniPathway"/>
</dbReference>
<dbReference type="InterPro" id="IPR014026">
    <property type="entry name" value="UDP-Glc/GDP-Man_DH_dimer"/>
</dbReference>
<feature type="binding site" evidence="10">
    <location>
        <position position="121"/>
    </location>
    <ligand>
        <name>NAD(+)</name>
        <dbReference type="ChEBI" id="CHEBI:57540"/>
    </ligand>
</feature>
<evidence type="ECO:0000256" key="3">
    <source>
        <dbReference type="ARBA" id="ARBA00012954"/>
    </source>
</evidence>
<evidence type="ECO:0000256" key="4">
    <source>
        <dbReference type="ARBA" id="ARBA00023002"/>
    </source>
</evidence>
<dbReference type="InterPro" id="IPR014027">
    <property type="entry name" value="UDP-Glc/GDP-Man_DH_C"/>
</dbReference>
<evidence type="ECO:0000256" key="6">
    <source>
        <dbReference type="ARBA" id="ARBA00047473"/>
    </source>
</evidence>
<dbReference type="AlphaFoldDB" id="A0A497YHY9"/>
<feature type="active site" description="Nucleophile" evidence="8">
    <location>
        <position position="260"/>
    </location>
</feature>
<dbReference type="SUPFAM" id="SSF51735">
    <property type="entry name" value="NAD(P)-binding Rossmann-fold domains"/>
    <property type="match status" value="1"/>
</dbReference>
<dbReference type="InterPro" id="IPR001732">
    <property type="entry name" value="UDP-Glc/GDP-Man_DH_N"/>
</dbReference>
<dbReference type="InterPro" id="IPR036291">
    <property type="entry name" value="NAD(P)-bd_dom_sf"/>
</dbReference>
<dbReference type="Gene3D" id="1.20.5.100">
    <property type="entry name" value="Cytochrome c1, transmembrane anchor, C-terminal"/>
    <property type="match status" value="1"/>
</dbReference>
<dbReference type="SUPFAM" id="SSF48179">
    <property type="entry name" value="6-phosphogluconate dehydrogenase C-terminal domain-like"/>
    <property type="match status" value="1"/>
</dbReference>
<keyword evidence="5 7" id="KW-0520">NAD</keyword>